<gene>
    <name evidence="1" type="ORF">EAI_17453</name>
</gene>
<evidence type="ECO:0000313" key="2">
    <source>
        <dbReference type="Proteomes" id="UP000008237"/>
    </source>
</evidence>
<feature type="non-terminal residue" evidence="1">
    <location>
        <position position="92"/>
    </location>
</feature>
<dbReference type="Proteomes" id="UP000008237">
    <property type="component" value="Unassembled WGS sequence"/>
</dbReference>
<dbReference type="GO" id="GO:0003676">
    <property type="term" value="F:nucleic acid binding"/>
    <property type="evidence" value="ECO:0007669"/>
    <property type="project" value="InterPro"/>
</dbReference>
<dbReference type="PANTHER" id="PTHR46060:SF1">
    <property type="entry name" value="MARINER MOS1 TRANSPOSASE-LIKE PROTEIN"/>
    <property type="match status" value="1"/>
</dbReference>
<keyword evidence="2" id="KW-1185">Reference proteome</keyword>
<reference evidence="1 2" key="1">
    <citation type="journal article" date="2010" name="Science">
        <title>Genomic comparison of the ants Camponotus floridanus and Harpegnathos saltator.</title>
        <authorList>
            <person name="Bonasio R."/>
            <person name="Zhang G."/>
            <person name="Ye C."/>
            <person name="Mutti N.S."/>
            <person name="Fang X."/>
            <person name="Qin N."/>
            <person name="Donahue G."/>
            <person name="Yang P."/>
            <person name="Li Q."/>
            <person name="Li C."/>
            <person name="Zhang P."/>
            <person name="Huang Z."/>
            <person name="Berger S.L."/>
            <person name="Reinberg D."/>
            <person name="Wang J."/>
            <person name="Liebig J."/>
        </authorList>
    </citation>
    <scope>NUCLEOTIDE SEQUENCE [LARGE SCALE GENOMIC DNA]</scope>
    <source>
        <strain evidence="1 2">R22 G/1</strain>
    </source>
</reference>
<evidence type="ECO:0000313" key="1">
    <source>
        <dbReference type="EMBL" id="EFN78654.1"/>
    </source>
</evidence>
<dbReference type="GO" id="GO:0008168">
    <property type="term" value="F:methyltransferase activity"/>
    <property type="evidence" value="ECO:0007669"/>
    <property type="project" value="UniProtKB-KW"/>
</dbReference>
<dbReference type="InterPro" id="IPR036397">
    <property type="entry name" value="RNaseH_sf"/>
</dbReference>
<keyword evidence="1" id="KW-0489">Methyltransferase</keyword>
<dbReference type="OMA" id="FSHGGRN"/>
<dbReference type="InterPro" id="IPR052709">
    <property type="entry name" value="Transposase-MT_Hybrid"/>
</dbReference>
<dbReference type="PANTHER" id="PTHR46060">
    <property type="entry name" value="MARINER MOS1 TRANSPOSASE-LIKE PROTEIN"/>
    <property type="match status" value="1"/>
</dbReference>
<feature type="non-terminal residue" evidence="1">
    <location>
        <position position="1"/>
    </location>
</feature>
<keyword evidence="1" id="KW-0808">Transferase</keyword>
<accession>E2C0A2</accession>
<dbReference type="InParanoid" id="E2C0A2"/>
<dbReference type="EMBL" id="GL451753">
    <property type="protein sequence ID" value="EFN78654.1"/>
    <property type="molecule type" value="Genomic_DNA"/>
</dbReference>
<sequence length="92" mass="10651">PHVTKSVKETLEALRWEVLPHAAYSPDCAPSDYHLFRSTAHALAEERFNSYENVEKWVSDRIASEDASLFRRGIRLLTERWGKVIANDGQYF</sequence>
<dbReference type="GO" id="GO:0032259">
    <property type="term" value="P:methylation"/>
    <property type="evidence" value="ECO:0007669"/>
    <property type="project" value="UniProtKB-KW"/>
</dbReference>
<dbReference type="Gene3D" id="3.30.420.10">
    <property type="entry name" value="Ribonuclease H-like superfamily/Ribonuclease H"/>
    <property type="match status" value="1"/>
</dbReference>
<protein>
    <submittedName>
        <fullName evidence="1">Histone-lysine N-methyltransferase SETMAR</fullName>
    </submittedName>
</protein>
<proteinExistence type="predicted"/>
<organism evidence="2">
    <name type="scientific">Harpegnathos saltator</name>
    <name type="common">Jerdon's jumping ant</name>
    <dbReference type="NCBI Taxonomy" id="610380"/>
    <lineage>
        <taxon>Eukaryota</taxon>
        <taxon>Metazoa</taxon>
        <taxon>Ecdysozoa</taxon>
        <taxon>Arthropoda</taxon>
        <taxon>Hexapoda</taxon>
        <taxon>Insecta</taxon>
        <taxon>Pterygota</taxon>
        <taxon>Neoptera</taxon>
        <taxon>Endopterygota</taxon>
        <taxon>Hymenoptera</taxon>
        <taxon>Apocrita</taxon>
        <taxon>Aculeata</taxon>
        <taxon>Formicoidea</taxon>
        <taxon>Formicidae</taxon>
        <taxon>Ponerinae</taxon>
        <taxon>Ponerini</taxon>
        <taxon>Harpegnathos</taxon>
    </lineage>
</organism>
<name>E2C0A2_HARSA</name>
<dbReference type="AlphaFoldDB" id="E2C0A2"/>